<proteinExistence type="predicted"/>
<feature type="transmembrane region" description="Helical" evidence="2">
    <location>
        <begin position="308"/>
        <end position="326"/>
    </location>
</feature>
<reference evidence="3 4" key="1">
    <citation type="submission" date="2016-07" db="EMBL/GenBank/DDBJ databases">
        <title>Pervasive Adenine N6-methylation of Active Genes in Fungi.</title>
        <authorList>
            <consortium name="DOE Joint Genome Institute"/>
            <person name="Mondo S.J."/>
            <person name="Dannebaum R.O."/>
            <person name="Kuo R.C."/>
            <person name="Labutti K."/>
            <person name="Haridas S."/>
            <person name="Kuo A."/>
            <person name="Salamov A."/>
            <person name="Ahrendt S.R."/>
            <person name="Lipzen A."/>
            <person name="Sullivan W."/>
            <person name="Andreopoulos W.B."/>
            <person name="Clum A."/>
            <person name="Lindquist E."/>
            <person name="Daum C."/>
            <person name="Ramamoorthy G.K."/>
            <person name="Gryganskyi A."/>
            <person name="Culley D."/>
            <person name="Magnuson J.K."/>
            <person name="James T.Y."/>
            <person name="O'Malley M.A."/>
            <person name="Stajich J.E."/>
            <person name="Spatafora J.W."/>
            <person name="Visel A."/>
            <person name="Grigoriev I.V."/>
        </authorList>
    </citation>
    <scope>NUCLEOTIDE SEQUENCE [LARGE SCALE GENOMIC DNA]</scope>
    <source>
        <strain evidence="3 4">62-1032</strain>
    </source>
</reference>
<evidence type="ECO:0000256" key="2">
    <source>
        <dbReference type="SAM" id="Phobius"/>
    </source>
</evidence>
<keyword evidence="2" id="KW-0472">Membrane</keyword>
<feature type="region of interest" description="Disordered" evidence="1">
    <location>
        <begin position="57"/>
        <end position="110"/>
    </location>
</feature>
<evidence type="ECO:0000256" key="1">
    <source>
        <dbReference type="SAM" id="MobiDB-lite"/>
    </source>
</evidence>
<keyword evidence="2" id="KW-1133">Transmembrane helix</keyword>
<dbReference type="PANTHER" id="PTHR41807:SF1">
    <property type="entry name" value="GLUTATHIONE TRANSFERASE 3"/>
    <property type="match status" value="1"/>
</dbReference>
<dbReference type="PANTHER" id="PTHR41807">
    <property type="entry name" value="GLUTATHIONE TRANSFERASE 3"/>
    <property type="match status" value="1"/>
</dbReference>
<feature type="transmembrane region" description="Helical" evidence="2">
    <location>
        <begin position="275"/>
        <end position="293"/>
    </location>
</feature>
<keyword evidence="4" id="KW-1185">Reference proteome</keyword>
<name>A0A1Y2FPX2_9BASI</name>
<dbReference type="OrthoDB" id="5569309at2759"/>
<gene>
    <name evidence="3" type="ORF">BCR35DRAFT_302582</name>
</gene>
<protein>
    <submittedName>
        <fullName evidence="3">Uncharacterized protein</fullName>
    </submittedName>
</protein>
<sequence length="328" mass="35639">MSSSSQPHTGLQGKRKKELFAIAQEMGLSLLPTAAKFDLEEAIRDALRASRSLRNNPLYSGIWDSMPDSQDDSSQADSDSESESEEEDDTPAYHPTRGTPRRSSSINKIAHKAASKVASAEKNALALASPRRLTRSTSQLGLIVRKSSTNLREAALVAKDETVNAVAATQEWLSTSWTLTSVLVGAEIAYLAYSAVPWKQVTYGPHKWLTRSPTPAFSFKIPDLSILIHPTFTSSFVRWSFLTILLPLIASLFLAFPGPRSRRSSARRTIAPPNALSFALARLAITILAGYIFSHPSKTQWSFDSVEGFPAISCLGAALSAAFAALEN</sequence>
<dbReference type="AlphaFoldDB" id="A0A1Y2FPX2"/>
<comment type="caution">
    <text evidence="3">The sequence shown here is derived from an EMBL/GenBank/DDBJ whole genome shotgun (WGS) entry which is preliminary data.</text>
</comment>
<feature type="compositionally biased region" description="Acidic residues" evidence="1">
    <location>
        <begin position="78"/>
        <end position="90"/>
    </location>
</feature>
<dbReference type="EMBL" id="MCGR01000015">
    <property type="protein sequence ID" value="ORY85969.1"/>
    <property type="molecule type" value="Genomic_DNA"/>
</dbReference>
<dbReference type="InParanoid" id="A0A1Y2FPX2"/>
<organism evidence="3 4">
    <name type="scientific">Leucosporidium creatinivorum</name>
    <dbReference type="NCBI Taxonomy" id="106004"/>
    <lineage>
        <taxon>Eukaryota</taxon>
        <taxon>Fungi</taxon>
        <taxon>Dikarya</taxon>
        <taxon>Basidiomycota</taxon>
        <taxon>Pucciniomycotina</taxon>
        <taxon>Microbotryomycetes</taxon>
        <taxon>Leucosporidiales</taxon>
        <taxon>Leucosporidium</taxon>
    </lineage>
</organism>
<accession>A0A1Y2FPX2</accession>
<dbReference type="InterPro" id="IPR038872">
    <property type="entry name" value="Put_GTT3"/>
</dbReference>
<feature type="transmembrane region" description="Helical" evidence="2">
    <location>
        <begin position="236"/>
        <end position="255"/>
    </location>
</feature>
<dbReference type="Proteomes" id="UP000193467">
    <property type="component" value="Unassembled WGS sequence"/>
</dbReference>
<evidence type="ECO:0000313" key="3">
    <source>
        <dbReference type="EMBL" id="ORY85969.1"/>
    </source>
</evidence>
<keyword evidence="2" id="KW-0812">Transmembrane</keyword>
<evidence type="ECO:0000313" key="4">
    <source>
        <dbReference type="Proteomes" id="UP000193467"/>
    </source>
</evidence>
<dbReference type="GO" id="GO:0016020">
    <property type="term" value="C:membrane"/>
    <property type="evidence" value="ECO:0007669"/>
    <property type="project" value="TreeGrafter"/>
</dbReference>